<dbReference type="InterPro" id="IPR043502">
    <property type="entry name" value="DNA/RNA_pol_sf"/>
</dbReference>
<dbReference type="Gene3D" id="3.30.70.270">
    <property type="match status" value="1"/>
</dbReference>
<dbReference type="SUPFAM" id="SSF56672">
    <property type="entry name" value="DNA/RNA polymerases"/>
    <property type="match status" value="1"/>
</dbReference>
<dbReference type="PANTHER" id="PTHR24559:SF444">
    <property type="entry name" value="REVERSE TRANSCRIPTASE DOMAIN-CONTAINING PROTEIN"/>
    <property type="match status" value="1"/>
</dbReference>
<gene>
    <name evidence="1" type="ORF">PHPALM_30932</name>
</gene>
<protein>
    <submittedName>
        <fullName evidence="1">Pol protein</fullName>
    </submittedName>
</protein>
<dbReference type="PANTHER" id="PTHR24559">
    <property type="entry name" value="TRANSPOSON TY3-I GAG-POL POLYPROTEIN"/>
    <property type="match status" value="1"/>
</dbReference>
<dbReference type="Proteomes" id="UP000237271">
    <property type="component" value="Unassembled WGS sequence"/>
</dbReference>
<proteinExistence type="predicted"/>
<accession>A0A2P4X3X2</accession>
<dbReference type="InterPro" id="IPR043128">
    <property type="entry name" value="Rev_trsase/Diguanyl_cyclase"/>
</dbReference>
<evidence type="ECO:0000313" key="2">
    <source>
        <dbReference type="Proteomes" id="UP000237271"/>
    </source>
</evidence>
<dbReference type="Gene3D" id="3.10.10.10">
    <property type="entry name" value="HIV Type 1 Reverse Transcriptase, subunit A, domain 1"/>
    <property type="match status" value="1"/>
</dbReference>
<dbReference type="AlphaFoldDB" id="A0A2P4X3X2"/>
<sequence length="183" mass="20942">MVILKSETSPEDLNYSSVMDEDDLEGLTKQRAMRLVLRFSRTRRIQCILWLNNSRTWCRTIHHLNPHRIGEYDTRSISCLAQCAVSRGSGLYPGLTRESKSPHSTPTFCVRKPNVKWRLVHAYNKLNSAMVPAQMPIPVLLNNMSVCTLYSALDLVNGYYQILMRESDVSLTGVNTPSRIVWK</sequence>
<keyword evidence="2" id="KW-1185">Reference proteome</keyword>
<comment type="caution">
    <text evidence="1">The sequence shown here is derived from an EMBL/GenBank/DDBJ whole genome shotgun (WGS) entry which is preliminary data.</text>
</comment>
<dbReference type="InterPro" id="IPR053134">
    <property type="entry name" value="RNA-dir_DNA_polymerase"/>
</dbReference>
<evidence type="ECO:0000313" key="1">
    <source>
        <dbReference type="EMBL" id="POM60239.1"/>
    </source>
</evidence>
<dbReference type="EMBL" id="NCKW01016912">
    <property type="protein sequence ID" value="POM60239.1"/>
    <property type="molecule type" value="Genomic_DNA"/>
</dbReference>
<reference evidence="1 2" key="1">
    <citation type="journal article" date="2017" name="Genome Biol. Evol.">
        <title>Phytophthora megakarya and P. palmivora, closely related causal agents of cacao black pod rot, underwent increases in genome sizes and gene numbers by different mechanisms.</title>
        <authorList>
            <person name="Ali S.S."/>
            <person name="Shao J."/>
            <person name="Lary D.J."/>
            <person name="Kronmiller B."/>
            <person name="Shen D."/>
            <person name="Strem M.D."/>
            <person name="Amoako-Attah I."/>
            <person name="Akrofi A.Y."/>
            <person name="Begoude B.A."/>
            <person name="Ten Hoopen G.M."/>
            <person name="Coulibaly K."/>
            <person name="Kebe B.I."/>
            <person name="Melnick R.L."/>
            <person name="Guiltinan M.J."/>
            <person name="Tyler B.M."/>
            <person name="Meinhardt L.W."/>
            <person name="Bailey B.A."/>
        </authorList>
    </citation>
    <scope>NUCLEOTIDE SEQUENCE [LARGE SCALE GENOMIC DNA]</scope>
    <source>
        <strain evidence="2">sbr112.9</strain>
    </source>
</reference>
<organism evidence="1 2">
    <name type="scientific">Phytophthora palmivora</name>
    <dbReference type="NCBI Taxonomy" id="4796"/>
    <lineage>
        <taxon>Eukaryota</taxon>
        <taxon>Sar</taxon>
        <taxon>Stramenopiles</taxon>
        <taxon>Oomycota</taxon>
        <taxon>Peronosporomycetes</taxon>
        <taxon>Peronosporales</taxon>
        <taxon>Peronosporaceae</taxon>
        <taxon>Phytophthora</taxon>
    </lineage>
</organism>
<name>A0A2P4X3X2_9STRA</name>